<evidence type="ECO:0000259" key="17">
    <source>
        <dbReference type="PROSITE" id="PS50280"/>
    </source>
</evidence>
<dbReference type="GO" id="GO:0048188">
    <property type="term" value="C:Set1C/COMPASS complex"/>
    <property type="evidence" value="ECO:0007669"/>
    <property type="project" value="InterPro"/>
</dbReference>
<evidence type="ECO:0000256" key="12">
    <source>
        <dbReference type="ARBA" id="ARBA00047583"/>
    </source>
</evidence>
<dbReference type="Gene3D" id="2.170.270.10">
    <property type="entry name" value="SET domain"/>
    <property type="match status" value="1"/>
</dbReference>
<comment type="catalytic activity">
    <reaction evidence="12">
        <text>N(6)-methyl-L-lysyl(4)-[histone H3] + S-adenosyl-L-methionine = N(6),N(6)-dimethyl-L-lysyl(4)-[histone H3] + S-adenosyl-L-homocysteine + H(+)</text>
        <dbReference type="Rhea" id="RHEA:60268"/>
        <dbReference type="Rhea" id="RHEA-COMP:15540"/>
        <dbReference type="Rhea" id="RHEA-COMP:15543"/>
        <dbReference type="ChEBI" id="CHEBI:15378"/>
        <dbReference type="ChEBI" id="CHEBI:57856"/>
        <dbReference type="ChEBI" id="CHEBI:59789"/>
        <dbReference type="ChEBI" id="CHEBI:61929"/>
        <dbReference type="ChEBI" id="CHEBI:61976"/>
    </reaction>
</comment>
<dbReference type="InterPro" id="IPR037841">
    <property type="entry name" value="SET_SETD1A/B"/>
</dbReference>
<feature type="compositionally biased region" description="Low complexity" evidence="15">
    <location>
        <begin position="897"/>
        <end position="913"/>
    </location>
</feature>
<keyword evidence="4" id="KW-0808">Transferase</keyword>
<accession>A0A4E0RF58</accession>
<dbReference type="InterPro" id="IPR012677">
    <property type="entry name" value="Nucleotide-bd_a/b_plait_sf"/>
</dbReference>
<evidence type="ECO:0000256" key="8">
    <source>
        <dbReference type="ARBA" id="ARBA00023015"/>
    </source>
</evidence>
<dbReference type="PROSITE" id="PS50102">
    <property type="entry name" value="RRM"/>
    <property type="match status" value="1"/>
</dbReference>
<dbReference type="PANTHER" id="PTHR45814:SF2">
    <property type="entry name" value="HISTONE-LYSINE N-METHYLTRANSFERASE SETD1"/>
    <property type="match status" value="1"/>
</dbReference>
<comment type="caution">
    <text evidence="19">The sequence shown here is derived from an EMBL/GenBank/DDBJ whole genome shotgun (WGS) entry which is preliminary data.</text>
</comment>
<dbReference type="InterPro" id="IPR044570">
    <property type="entry name" value="Set1-like"/>
</dbReference>
<dbReference type="SUPFAM" id="SSF82199">
    <property type="entry name" value="SET domain"/>
    <property type="match status" value="1"/>
</dbReference>
<name>A0A4E0RF58_FASHE</name>
<dbReference type="Proteomes" id="UP000230066">
    <property type="component" value="Unassembled WGS sequence"/>
</dbReference>
<evidence type="ECO:0000256" key="14">
    <source>
        <dbReference type="PROSITE-ProRule" id="PRU00176"/>
    </source>
</evidence>
<keyword evidence="6" id="KW-0156">Chromatin regulator</keyword>
<feature type="compositionally biased region" description="Basic and acidic residues" evidence="15">
    <location>
        <begin position="830"/>
        <end position="841"/>
    </location>
</feature>
<evidence type="ECO:0000256" key="15">
    <source>
        <dbReference type="SAM" id="MobiDB-lite"/>
    </source>
</evidence>
<feature type="compositionally biased region" description="Basic and acidic residues" evidence="15">
    <location>
        <begin position="711"/>
        <end position="736"/>
    </location>
</feature>
<dbReference type="GO" id="GO:0003723">
    <property type="term" value="F:RNA binding"/>
    <property type="evidence" value="ECO:0007669"/>
    <property type="project" value="UniProtKB-UniRule"/>
</dbReference>
<feature type="compositionally biased region" description="Basic and acidic residues" evidence="15">
    <location>
        <begin position="1107"/>
        <end position="1119"/>
    </location>
</feature>
<keyword evidence="7 14" id="KW-0694">RNA-binding</keyword>
<feature type="compositionally biased region" description="Basic and acidic residues" evidence="15">
    <location>
        <begin position="682"/>
        <end position="691"/>
    </location>
</feature>
<feature type="compositionally biased region" description="Basic and acidic residues" evidence="15">
    <location>
        <begin position="424"/>
        <end position="436"/>
    </location>
</feature>
<evidence type="ECO:0000256" key="7">
    <source>
        <dbReference type="ARBA" id="ARBA00022884"/>
    </source>
</evidence>
<protein>
    <recommendedName>
        <fullName evidence="2">[histone H3]-lysine(4) N-trimethyltransferase</fullName>
        <ecNumber evidence="2">2.1.1.354</ecNumber>
    </recommendedName>
</protein>
<comment type="catalytic activity">
    <reaction evidence="11">
        <text>L-lysyl(4)-[histone H3] + 3 S-adenosyl-L-methionine = N(6),N(6),N(6)-trimethyl-L-lysyl(4)-[histone H3] + 3 S-adenosyl-L-homocysteine + 3 H(+)</text>
        <dbReference type="Rhea" id="RHEA:60260"/>
        <dbReference type="Rhea" id="RHEA-COMP:15537"/>
        <dbReference type="Rhea" id="RHEA-COMP:15547"/>
        <dbReference type="ChEBI" id="CHEBI:15378"/>
        <dbReference type="ChEBI" id="CHEBI:29969"/>
        <dbReference type="ChEBI" id="CHEBI:57856"/>
        <dbReference type="ChEBI" id="CHEBI:59789"/>
        <dbReference type="ChEBI" id="CHEBI:61961"/>
        <dbReference type="EC" id="2.1.1.354"/>
    </reaction>
</comment>
<feature type="region of interest" description="Disordered" evidence="15">
    <location>
        <begin position="1134"/>
        <end position="1157"/>
    </location>
</feature>
<feature type="region of interest" description="Disordered" evidence="15">
    <location>
        <begin position="1075"/>
        <end position="1120"/>
    </location>
</feature>
<dbReference type="InterPro" id="IPR003616">
    <property type="entry name" value="Post-SET_dom"/>
</dbReference>
<evidence type="ECO:0000313" key="20">
    <source>
        <dbReference type="Proteomes" id="UP000230066"/>
    </source>
</evidence>
<proteinExistence type="predicted"/>
<dbReference type="InterPro" id="IPR001214">
    <property type="entry name" value="SET_dom"/>
</dbReference>
<evidence type="ECO:0000256" key="2">
    <source>
        <dbReference type="ARBA" id="ARBA00012182"/>
    </source>
</evidence>
<evidence type="ECO:0000256" key="5">
    <source>
        <dbReference type="ARBA" id="ARBA00022691"/>
    </source>
</evidence>
<dbReference type="InterPro" id="IPR000504">
    <property type="entry name" value="RRM_dom"/>
</dbReference>
<feature type="region of interest" description="Disordered" evidence="15">
    <location>
        <begin position="551"/>
        <end position="589"/>
    </location>
</feature>
<dbReference type="PROSITE" id="PS50280">
    <property type="entry name" value="SET"/>
    <property type="match status" value="1"/>
</dbReference>
<evidence type="ECO:0000256" key="9">
    <source>
        <dbReference type="ARBA" id="ARBA00023163"/>
    </source>
</evidence>
<keyword evidence="5" id="KW-0949">S-adenosyl-L-methionine</keyword>
<feature type="region of interest" description="Disordered" evidence="15">
    <location>
        <begin position="1344"/>
        <end position="1363"/>
    </location>
</feature>
<evidence type="ECO:0000256" key="6">
    <source>
        <dbReference type="ARBA" id="ARBA00022853"/>
    </source>
</evidence>
<feature type="compositionally biased region" description="Basic and acidic residues" evidence="15">
    <location>
        <begin position="1486"/>
        <end position="1502"/>
    </location>
</feature>
<dbReference type="SUPFAM" id="SSF54928">
    <property type="entry name" value="RNA-binding domain, RBD"/>
    <property type="match status" value="1"/>
</dbReference>
<feature type="compositionally biased region" description="Basic and acidic residues" evidence="15">
    <location>
        <begin position="1075"/>
        <end position="1093"/>
    </location>
</feature>
<dbReference type="PROSITE" id="PS50868">
    <property type="entry name" value="POST_SET"/>
    <property type="match status" value="1"/>
</dbReference>
<evidence type="ECO:0000313" key="19">
    <source>
        <dbReference type="EMBL" id="THD26213.1"/>
    </source>
</evidence>
<dbReference type="Pfam" id="PF00076">
    <property type="entry name" value="RRM_1"/>
    <property type="match status" value="1"/>
</dbReference>
<keyword evidence="10" id="KW-0539">Nucleus</keyword>
<feature type="domain" description="Post-SET" evidence="18">
    <location>
        <begin position="1838"/>
        <end position="1854"/>
    </location>
</feature>
<feature type="region of interest" description="Disordered" evidence="15">
    <location>
        <begin position="1265"/>
        <end position="1336"/>
    </location>
</feature>
<reference evidence="19" key="1">
    <citation type="submission" date="2019-03" db="EMBL/GenBank/DDBJ databases">
        <title>Improved annotation for the trematode Fasciola hepatica.</title>
        <authorList>
            <person name="Choi Y.-J."/>
            <person name="Martin J."/>
            <person name="Mitreva M."/>
        </authorList>
    </citation>
    <scope>NUCLEOTIDE SEQUENCE [LARGE SCALE GENOMIC DNA]</scope>
</reference>
<evidence type="ECO:0000256" key="13">
    <source>
        <dbReference type="ARBA" id="ARBA00049129"/>
    </source>
</evidence>
<keyword evidence="3" id="KW-0489">Methyltransferase</keyword>
<feature type="compositionally biased region" description="Acidic residues" evidence="15">
    <location>
        <begin position="1288"/>
        <end position="1302"/>
    </location>
</feature>
<evidence type="ECO:0000259" key="16">
    <source>
        <dbReference type="PROSITE" id="PS50102"/>
    </source>
</evidence>
<feature type="compositionally biased region" description="Low complexity" evidence="15">
    <location>
        <begin position="862"/>
        <end position="871"/>
    </location>
</feature>
<dbReference type="SMART" id="SM00508">
    <property type="entry name" value="PostSET"/>
    <property type="match status" value="1"/>
</dbReference>
<dbReference type="EMBL" id="JXXN02000820">
    <property type="protein sequence ID" value="THD26213.1"/>
    <property type="molecule type" value="Genomic_DNA"/>
</dbReference>
<dbReference type="InterPro" id="IPR046341">
    <property type="entry name" value="SET_dom_sf"/>
</dbReference>
<feature type="compositionally biased region" description="Basic and acidic residues" evidence="15">
    <location>
        <begin position="1516"/>
        <end position="1538"/>
    </location>
</feature>
<feature type="region of interest" description="Disordered" evidence="15">
    <location>
        <begin position="417"/>
        <end position="436"/>
    </location>
</feature>
<evidence type="ECO:0000256" key="4">
    <source>
        <dbReference type="ARBA" id="ARBA00022679"/>
    </source>
</evidence>
<feature type="compositionally biased region" description="Basic and acidic residues" evidence="15">
    <location>
        <begin position="979"/>
        <end position="988"/>
    </location>
</feature>
<dbReference type="Gene3D" id="3.30.70.330">
    <property type="match status" value="1"/>
</dbReference>
<feature type="compositionally biased region" description="Basic and acidic residues" evidence="15">
    <location>
        <begin position="661"/>
        <end position="670"/>
    </location>
</feature>
<feature type="region of interest" description="Disordered" evidence="15">
    <location>
        <begin position="1481"/>
        <end position="1538"/>
    </location>
</feature>
<dbReference type="SMART" id="SM00317">
    <property type="entry name" value="SET"/>
    <property type="match status" value="1"/>
</dbReference>
<gene>
    <name evidence="19" type="ORF">D915_002979</name>
</gene>
<dbReference type="InterPro" id="IPR035979">
    <property type="entry name" value="RBD_domain_sf"/>
</dbReference>
<keyword evidence="8" id="KW-0805">Transcription regulation</keyword>
<feature type="compositionally biased region" description="Low complexity" evidence="15">
    <location>
        <begin position="760"/>
        <end position="771"/>
    </location>
</feature>
<feature type="compositionally biased region" description="Polar residues" evidence="15">
    <location>
        <begin position="574"/>
        <end position="587"/>
    </location>
</feature>
<feature type="domain" description="SET" evidence="17">
    <location>
        <begin position="1715"/>
        <end position="1832"/>
    </location>
</feature>
<evidence type="ECO:0000256" key="3">
    <source>
        <dbReference type="ARBA" id="ARBA00022603"/>
    </source>
</evidence>
<dbReference type="GO" id="GO:0032259">
    <property type="term" value="P:methylation"/>
    <property type="evidence" value="ECO:0007669"/>
    <property type="project" value="UniProtKB-KW"/>
</dbReference>
<evidence type="ECO:0000256" key="11">
    <source>
        <dbReference type="ARBA" id="ARBA00047571"/>
    </source>
</evidence>
<dbReference type="PANTHER" id="PTHR45814">
    <property type="entry name" value="HISTONE-LYSINE N-METHYLTRANSFERASE SETD1"/>
    <property type="match status" value="1"/>
</dbReference>
<feature type="compositionally biased region" description="Polar residues" evidence="15">
    <location>
        <begin position="1344"/>
        <end position="1358"/>
    </location>
</feature>
<comment type="catalytic activity">
    <reaction evidence="13">
        <text>N(6),N(6)-dimethyl-L-lysyl(4)-[histone H3] + S-adenosyl-L-methionine = N(6),N(6),N(6)-trimethyl-L-lysyl(4)-[histone H3] + S-adenosyl-L-homocysteine + H(+)</text>
        <dbReference type="Rhea" id="RHEA:60272"/>
        <dbReference type="Rhea" id="RHEA-COMP:15537"/>
        <dbReference type="Rhea" id="RHEA-COMP:15540"/>
        <dbReference type="ChEBI" id="CHEBI:15378"/>
        <dbReference type="ChEBI" id="CHEBI:57856"/>
        <dbReference type="ChEBI" id="CHEBI:59789"/>
        <dbReference type="ChEBI" id="CHEBI:61961"/>
        <dbReference type="ChEBI" id="CHEBI:61976"/>
    </reaction>
</comment>
<evidence type="ECO:0000256" key="10">
    <source>
        <dbReference type="ARBA" id="ARBA00023242"/>
    </source>
</evidence>
<dbReference type="SMART" id="SM00360">
    <property type="entry name" value="RRM"/>
    <property type="match status" value="1"/>
</dbReference>
<dbReference type="Pfam" id="PF00856">
    <property type="entry name" value="SET"/>
    <property type="match status" value="1"/>
</dbReference>
<organism evidence="19 20">
    <name type="scientific">Fasciola hepatica</name>
    <name type="common">Liver fluke</name>
    <dbReference type="NCBI Taxonomy" id="6192"/>
    <lineage>
        <taxon>Eukaryota</taxon>
        <taxon>Metazoa</taxon>
        <taxon>Spiralia</taxon>
        <taxon>Lophotrochozoa</taxon>
        <taxon>Platyhelminthes</taxon>
        <taxon>Trematoda</taxon>
        <taxon>Digenea</taxon>
        <taxon>Plagiorchiida</taxon>
        <taxon>Echinostomata</taxon>
        <taxon>Echinostomatoidea</taxon>
        <taxon>Fasciolidae</taxon>
        <taxon>Fasciola</taxon>
    </lineage>
</organism>
<dbReference type="CDD" id="cd19169">
    <property type="entry name" value="SET_SETD1"/>
    <property type="match status" value="1"/>
</dbReference>
<comment type="subcellular location">
    <subcellularLocation>
        <location evidence="1">Nucleus</location>
    </subcellularLocation>
</comment>
<keyword evidence="9" id="KW-0804">Transcription</keyword>
<dbReference type="EC" id="2.1.1.354" evidence="2"/>
<dbReference type="GO" id="GO:0140999">
    <property type="term" value="F:histone H3K4 trimethyltransferase activity"/>
    <property type="evidence" value="ECO:0007669"/>
    <property type="project" value="UniProtKB-EC"/>
</dbReference>
<feature type="region of interest" description="Disordered" evidence="15">
    <location>
        <begin position="643"/>
        <end position="1020"/>
    </location>
</feature>
<sequence>MKDVSPCPPFFAAKLLWDPEINPAYRVPLMRIDGVVEGQNVPDLEPVIDPRPSQQFRSLYRKPIADLPVPNFKVDEYYVAEKPEKEVTFSNLNDNISFKNLEEMCKPFGIIEEAKIYYHPKTQRHLGIGTVVFQSSRCAKACAGALNQTSKMGNIMNVQVDFLGRFFKHPLYSSGINRLRLLAQQMADLLPHESTAHHKSTNRLCSATGNHQFDHHELRTPHGHGSIQQLPRSCFSHQKSEKCRSSTSRDLPPSHCMTTFNSHLFGGPAVSASDCSTDQKDICFGKDTSVDHPGLSDRSSRVHMTPIQASTTQQFEAKSIRSFSMDSSEVNSANLTSSWVTPGMNVASCHTEESLESRIQKLLRINCLNTTAACNESGLPECTNFTRSTSTNAPSHELHNASPLYNVVTKETNDYTTPSTTIEEPQHTAHAQDRVDSYGRKHDMISSSINRRTLLPTPDKSDQMNLSEILRTPNSSTNRAPLLKTPSKPLDYVEINMITQDLFTLFVDELKEIMHRDITRRIVEGKAFKIFSSWWDSGNDQVRITDPRLATANKSKSDSHTVDQNNPIDDRGVSCSSQVSTVNNSTEPGAIGGSTFTTAQSSAVIGLSISAPMTSISGSNALQAGFNMFGFSMFSGLHATLPKIRRKPRPPSPQELVPEVQDQKPSDKMPFDSATARHNRRRDSATMERRHSGNKTVPRFALHTDSSSGDEGTKEVPNRVHNRLDRDDSCSPHPYEKNGSPNGSSVLHRELHPRPPHFGSSVSSDSRISPSQTNSSVAKTDSDTSASHRSLENDVHQRVRRSGPKGSLRVRDVFAPGSSGGDTSVSSGSDRCEQSDSHDSTEPQINRSGAERLIMTPRRDSSLSSLPNYSSDAASVGVPSPTDEYSGPAHCLEKLPNSQNSLSDQASSLSSLDEISNGSPTAPFQRYPVSRHTGVERDVVRRRGRPPRSSAIAPSMPSRRGRPRKIDRCDQTSSGPLCKRRDSDRRDYQFLQESMRLPVLSKQSSEESSTEDEPHDEVGDCTNRWSLLRASLNAPYNQTSSSASRRKQNLVGLRPSSTAVYHNCDSDALKELHGLDRKSASNHSRESDYRSISERYPGSTNHQSYKSGKENFDHGDSHKPFRNSLLLSVEQSVLEQSDNTPRINDTDNTDSASTESLEVVETVEKPYSWPDLLMNEHNYFHVPEIGSKIRYRSVVSSAMRRAQRRKKQAVPASVNEYRLIGQPMDKESLVSENGRKRLWLSPSEQSGDDRESRYGSQYDRKTPWLFQKKRPHMDSDYIPTGLPKPDEVQDDEEEDLEDDDTVPDSRRPSSPIRQPSQLTSKRRNRGSRELASLFTPVHKSELQRTVTSVTDQTSQLPSDPTLRFTGTRFKQRTLEEEDYILRSIVQCGMDSEDLNYLQKVHRHLTRVTVPSGCPWCTSGHCGSYLKQHFCTPSGPSNLSVRAFPWVDHPISLICEPCEASSFISAQGQLINFENHLRLIPQSQQKSRTDESVTIQDNRDNRHSRSLHTRRVLGSPDSRRCDSDSGGDEDRNSRSHDAKSQTCLPRVSFKWRCKMNHQLHALASFATQYSDSTVNASGRFYLPSDSVDVHLGPAAALPPVHSSGCARTQGFYRIPAEERFRRPWSVGRSMVGEDGRRRPIPLMPATIEAQLGGDAILQALGVSIEERLTEQASEAKKKQLTQFREARSVQRRLLAELQDIETGDLLKFNQLKFRKKQLIFAKSPIHAWGLIALEPIAAEEMVIEYVGHVVRKGVAELRERQYEAKGIGGSYLFRIDDDFVIDATMCGNNARFINHSCQPNCYAKIITVESKKKIVIYSKRDINVMEEITYDYKFPYEEEKIPCLCGSSGCRGTLN</sequence>
<keyword evidence="20" id="KW-1185">Reference proteome</keyword>
<feature type="compositionally biased region" description="Polar residues" evidence="15">
    <location>
        <begin position="772"/>
        <end position="788"/>
    </location>
</feature>
<evidence type="ECO:0000259" key="18">
    <source>
        <dbReference type="PROSITE" id="PS50868"/>
    </source>
</evidence>
<feature type="domain" description="RRM" evidence="16">
    <location>
        <begin position="85"/>
        <end position="159"/>
    </location>
</feature>
<evidence type="ECO:0000256" key="1">
    <source>
        <dbReference type="ARBA" id="ARBA00004123"/>
    </source>
</evidence>
<feature type="compositionally biased region" description="Low complexity" evidence="15">
    <location>
        <begin position="947"/>
        <end position="958"/>
    </location>
</feature>